<reference evidence="2 3" key="1">
    <citation type="submission" date="2016-07" db="EMBL/GenBank/DDBJ databases">
        <title>Pervasive Adenine N6-methylation of Active Genes in Fungi.</title>
        <authorList>
            <consortium name="DOE Joint Genome Institute"/>
            <person name="Mondo S.J."/>
            <person name="Dannebaum R.O."/>
            <person name="Kuo R.C."/>
            <person name="Labutti K."/>
            <person name="Haridas S."/>
            <person name="Kuo A."/>
            <person name="Salamov A."/>
            <person name="Ahrendt S.R."/>
            <person name="Lipzen A."/>
            <person name="Sullivan W."/>
            <person name="Andreopoulos W.B."/>
            <person name="Clum A."/>
            <person name="Lindquist E."/>
            <person name="Daum C."/>
            <person name="Ramamoorthy G.K."/>
            <person name="Gryganskyi A."/>
            <person name="Culley D."/>
            <person name="Magnuson J.K."/>
            <person name="James T.Y."/>
            <person name="O'Malley M.A."/>
            <person name="Stajich J.E."/>
            <person name="Spatafora J.W."/>
            <person name="Visel A."/>
            <person name="Grigoriev I.V."/>
        </authorList>
    </citation>
    <scope>NUCLEOTIDE SEQUENCE [LARGE SCALE GENOMIC DNA]</scope>
    <source>
        <strain evidence="2 3">NRRL 3116</strain>
    </source>
</reference>
<feature type="compositionally biased region" description="Low complexity" evidence="1">
    <location>
        <begin position="254"/>
        <end position="266"/>
    </location>
</feature>
<name>A0A1Y2GF56_9FUNG</name>
<sequence>MPSFLKRFATISHGSGQSKKDRINKKANSNHKNASSSNVLSIALGHHPRRQTHTGTCGTSSAHELDQELVKRNSSMSTDSSVSSSSYTSSPSNVSTAMTSNSSLPFDLKNSSSQENTYCYHQQQQISTTSTNAVEPPKKKTPTNHNQQEPSHSLPSTSTTLSSSHSFQQTPNIPIPSSGSRHDRAASESLEDGEQRQKSGSLSLTLDPRASSMPTLQHSSTSHSTSLRDQHHQPIQPSPYHSAAFTPIVTNVTTASSPMSSLSPTSGLRLSNIRGGSVEQRSRPLSEHFNLDPPPRATLKKSQTLSSKKKIVNKSLPSFLPQHEQQQEQEQQEEVHEQSLYGSGTINPRLAYQPKIGRWGSKSGVGINEMMIDLETAGVFVPSNGQRLRAEFVYRTVIQCADEIRRRGLDHENILLNPSPKKVILSMIALMTDQERCDLYSIQCLRIDTVAGLMLNLLSQMSNPVIPYAVMEHYFKQGGYSTTRSPALEAVISNAKTPILPVSKASTTLRSRHRKSLSVPAMISTRTAESSTATASTVTPDSSEGSAPVPSSSPRSPASIDVLLSLPAIPALPPKGSPQATNVAWAREHFDLAMFLAVLPEMNRVILLEVLHLCQELLDHQLWNHLTISRLVQQISPALFSTVFDRRILESMAGGPVSCSIHGETISSEEGARAESHLFMVILVRFLHLTAGANAVNPLMNNINLTVSGAEGVYGPNGAGITFRKSQERLMEDQQEYHKRMAHAYHQMEIQKQPSQHFGVYSASQKQQQQKERSGSNLSLPANPQDIIAGSSAAGTTTMLSPCQSLSEIMMPEASSSLRKKASQHDHFKPIRSHPLGKAIAA</sequence>
<dbReference type="Proteomes" id="UP000193648">
    <property type="component" value="Unassembled WGS sequence"/>
</dbReference>
<evidence type="ECO:0000313" key="3">
    <source>
        <dbReference type="Proteomes" id="UP000193648"/>
    </source>
</evidence>
<keyword evidence="3" id="KW-1185">Reference proteome</keyword>
<feature type="compositionally biased region" description="Low complexity" evidence="1">
    <location>
        <begin position="150"/>
        <end position="166"/>
    </location>
</feature>
<gene>
    <name evidence="2" type="ORF">BCR41DRAFT_398979</name>
</gene>
<dbReference type="InterPro" id="IPR008936">
    <property type="entry name" value="Rho_GTPase_activation_prot"/>
</dbReference>
<dbReference type="InParanoid" id="A0A1Y2GF56"/>
<feature type="region of interest" description="Disordered" evidence="1">
    <location>
        <begin position="1"/>
        <end position="60"/>
    </location>
</feature>
<comment type="caution">
    <text evidence="2">The sequence shown here is derived from an EMBL/GenBank/DDBJ whole genome shotgun (WGS) entry which is preliminary data.</text>
</comment>
<organism evidence="2 3">
    <name type="scientific">Lobosporangium transversale</name>
    <dbReference type="NCBI Taxonomy" id="64571"/>
    <lineage>
        <taxon>Eukaryota</taxon>
        <taxon>Fungi</taxon>
        <taxon>Fungi incertae sedis</taxon>
        <taxon>Mucoromycota</taxon>
        <taxon>Mortierellomycotina</taxon>
        <taxon>Mortierellomycetes</taxon>
        <taxon>Mortierellales</taxon>
        <taxon>Mortierellaceae</taxon>
        <taxon>Lobosporangium</taxon>
    </lineage>
</organism>
<feature type="region of interest" description="Disordered" evidence="1">
    <location>
        <begin position="756"/>
        <end position="794"/>
    </location>
</feature>
<feature type="compositionally biased region" description="Polar residues" evidence="1">
    <location>
        <begin position="167"/>
        <end position="179"/>
    </location>
</feature>
<evidence type="ECO:0000313" key="2">
    <source>
        <dbReference type="EMBL" id="ORZ09109.1"/>
    </source>
</evidence>
<feature type="compositionally biased region" description="Low complexity" evidence="1">
    <location>
        <begin position="524"/>
        <end position="556"/>
    </location>
</feature>
<dbReference type="AlphaFoldDB" id="A0A1Y2GF56"/>
<protein>
    <submittedName>
        <fullName evidence="2">Uncharacterized protein</fullName>
    </submittedName>
</protein>
<feature type="region of interest" description="Disordered" evidence="1">
    <location>
        <begin position="254"/>
        <end position="307"/>
    </location>
</feature>
<proteinExistence type="predicted"/>
<feature type="region of interest" description="Disordered" evidence="1">
    <location>
        <begin position="813"/>
        <end position="842"/>
    </location>
</feature>
<feature type="compositionally biased region" description="Basic and acidic residues" evidence="1">
    <location>
        <begin position="280"/>
        <end position="290"/>
    </location>
</feature>
<evidence type="ECO:0000256" key="1">
    <source>
        <dbReference type="SAM" id="MobiDB-lite"/>
    </source>
</evidence>
<dbReference type="SUPFAM" id="SSF48350">
    <property type="entry name" value="GTPase activation domain, GAP"/>
    <property type="match status" value="1"/>
</dbReference>
<accession>A0A1Y2GF56</accession>
<feature type="compositionally biased region" description="Low complexity" evidence="1">
    <location>
        <begin position="74"/>
        <end position="96"/>
    </location>
</feature>
<feature type="region of interest" description="Disordered" evidence="1">
    <location>
        <begin position="520"/>
        <end position="556"/>
    </location>
</feature>
<dbReference type="RefSeq" id="XP_021878736.1">
    <property type="nucleotide sequence ID" value="XM_022029015.1"/>
</dbReference>
<feature type="region of interest" description="Disordered" evidence="1">
    <location>
        <begin position="72"/>
        <end position="241"/>
    </location>
</feature>
<dbReference type="GeneID" id="33570858"/>
<feature type="compositionally biased region" description="Polar residues" evidence="1">
    <location>
        <begin position="97"/>
        <end position="133"/>
    </location>
</feature>
<dbReference type="Gene3D" id="1.10.555.10">
    <property type="entry name" value="Rho GTPase activation protein"/>
    <property type="match status" value="1"/>
</dbReference>
<dbReference type="EMBL" id="MCFF01000035">
    <property type="protein sequence ID" value="ORZ09109.1"/>
    <property type="molecule type" value="Genomic_DNA"/>
</dbReference>
<dbReference type="OrthoDB" id="2413392at2759"/>
<feature type="compositionally biased region" description="Polar residues" evidence="1">
    <location>
        <begin position="756"/>
        <end position="768"/>
    </location>
</feature>